<feature type="compositionally biased region" description="Polar residues" evidence="5">
    <location>
        <begin position="271"/>
        <end position="286"/>
    </location>
</feature>
<dbReference type="RefSeq" id="WP_377406170.1">
    <property type="nucleotide sequence ID" value="NZ_JBHTFQ010000011.1"/>
</dbReference>
<keyword evidence="6" id="KW-0812">Transmembrane</keyword>
<dbReference type="SMART" id="SM00304">
    <property type="entry name" value="HAMP"/>
    <property type="match status" value="1"/>
</dbReference>
<evidence type="ECO:0000313" key="10">
    <source>
        <dbReference type="Proteomes" id="UP001596516"/>
    </source>
</evidence>
<sequence>MKLTIKLKLAATFLVVFLMSGAAMFHAIKDLEELKSQINYIVEGPFKKLTHADRLEAEQSMVQLALRNYLLATTSQGKDEARALLGKARADMRTNFDALDALATDQSKAELRVYEELWAEVRDINDRILQLSDEVRHDAAVRLLNSDSNPKLQLMEDALDRIRANYAGENDAAVALANQRYDTALRNLLLIMGATALVGTAAAAWITIAISRGLSRAIDLTRRVAEGDLGKTADLRGNDEITELLRAANDMVLKLRDVVGDVTSAVRQVASGSSEMAATSEQLSQGANEQASATEEASASVEQMAANIKQSADNAAQTERIAIKSAQDARASGQAVSDAVEAMQAIAERIMIVQEIARQTDLLALNAAVEAARAGEHGRGFAVVAAEVRKLAERSQTAATEISALSASTVRAAQAAGDMLHGLVPDIERTSSLVSEISVASRELATGAAQVSTAIQQLDKVTQENNAAAEQLSTGAVQLSAQAEQLEETMAYFRTESQTAHDAGHPSPNRQTAGQSAQKSPARNRAAGAQPSGRAPAGPKNGGFDFDLDGVDGDDLDAGFQRNDAA</sequence>
<dbReference type="InterPro" id="IPR003660">
    <property type="entry name" value="HAMP_dom"/>
</dbReference>
<feature type="domain" description="Methyl-accepting transducer" evidence="7">
    <location>
        <begin position="265"/>
        <end position="480"/>
    </location>
</feature>
<keyword evidence="1" id="KW-0145">Chemotaxis</keyword>
<feature type="compositionally biased region" description="Polar residues" evidence="5">
    <location>
        <begin position="508"/>
        <end position="521"/>
    </location>
</feature>
<dbReference type="Proteomes" id="UP001596516">
    <property type="component" value="Unassembled WGS sequence"/>
</dbReference>
<dbReference type="InterPro" id="IPR004090">
    <property type="entry name" value="Chemotax_Me-accpt_rcpt"/>
</dbReference>
<evidence type="ECO:0000313" key="9">
    <source>
        <dbReference type="EMBL" id="MFC7705850.1"/>
    </source>
</evidence>
<feature type="compositionally biased region" description="Acidic residues" evidence="5">
    <location>
        <begin position="546"/>
        <end position="557"/>
    </location>
</feature>
<dbReference type="PROSITE" id="PS50885">
    <property type="entry name" value="HAMP"/>
    <property type="match status" value="1"/>
</dbReference>
<feature type="compositionally biased region" description="Low complexity" evidence="5">
    <location>
        <begin position="287"/>
        <end position="300"/>
    </location>
</feature>
<dbReference type="SMART" id="SM00283">
    <property type="entry name" value="MA"/>
    <property type="match status" value="1"/>
</dbReference>
<dbReference type="PROSITE" id="PS50111">
    <property type="entry name" value="CHEMOTAXIS_TRANSDUC_2"/>
    <property type="match status" value="1"/>
</dbReference>
<dbReference type="Pfam" id="PF00015">
    <property type="entry name" value="MCPsignal"/>
    <property type="match status" value="1"/>
</dbReference>
<keyword evidence="6" id="KW-0472">Membrane</keyword>
<gene>
    <name evidence="9" type="ORF">ACFQXB_16840</name>
</gene>
<dbReference type="SUPFAM" id="SSF58104">
    <property type="entry name" value="Methyl-accepting chemotaxis protein (MCP) signaling domain"/>
    <property type="match status" value="1"/>
</dbReference>
<dbReference type="InterPro" id="IPR051310">
    <property type="entry name" value="MCP_chemotaxis"/>
</dbReference>
<feature type="region of interest" description="Disordered" evidence="5">
    <location>
        <begin position="271"/>
        <end position="301"/>
    </location>
</feature>
<dbReference type="PANTHER" id="PTHR43531">
    <property type="entry name" value="PROTEIN ICFG"/>
    <property type="match status" value="1"/>
</dbReference>
<evidence type="ECO:0000259" key="8">
    <source>
        <dbReference type="PROSITE" id="PS50885"/>
    </source>
</evidence>
<dbReference type="Gene3D" id="1.10.287.950">
    <property type="entry name" value="Methyl-accepting chemotaxis protein"/>
    <property type="match status" value="1"/>
</dbReference>
<comment type="caution">
    <text evidence="9">The sequence shown here is derived from an EMBL/GenBank/DDBJ whole genome shotgun (WGS) entry which is preliminary data.</text>
</comment>
<dbReference type="InterPro" id="IPR024478">
    <property type="entry name" value="HlyB_4HB_MCP"/>
</dbReference>
<feature type="domain" description="HAMP" evidence="8">
    <location>
        <begin position="208"/>
        <end position="260"/>
    </location>
</feature>
<keyword evidence="10" id="KW-1185">Reference proteome</keyword>
<reference evidence="10" key="1">
    <citation type="journal article" date="2019" name="Int. J. Syst. Evol. Microbiol.">
        <title>The Global Catalogue of Microorganisms (GCM) 10K type strain sequencing project: providing services to taxonomists for standard genome sequencing and annotation.</title>
        <authorList>
            <consortium name="The Broad Institute Genomics Platform"/>
            <consortium name="The Broad Institute Genome Sequencing Center for Infectious Disease"/>
            <person name="Wu L."/>
            <person name="Ma J."/>
        </authorList>
    </citation>
    <scope>NUCLEOTIDE SEQUENCE [LARGE SCALE GENOMIC DNA]</scope>
    <source>
        <strain evidence="10">CGMCC 1.12750</strain>
    </source>
</reference>
<organism evidence="9 10">
    <name type="scientific">Plastorhodobacter daqingensis</name>
    <dbReference type="NCBI Taxonomy" id="1387281"/>
    <lineage>
        <taxon>Bacteria</taxon>
        <taxon>Pseudomonadati</taxon>
        <taxon>Pseudomonadota</taxon>
        <taxon>Alphaproteobacteria</taxon>
        <taxon>Rhodobacterales</taxon>
        <taxon>Paracoccaceae</taxon>
        <taxon>Plastorhodobacter</taxon>
    </lineage>
</organism>
<dbReference type="PANTHER" id="PTHR43531:SF11">
    <property type="entry name" value="METHYL-ACCEPTING CHEMOTAXIS PROTEIN 3"/>
    <property type="match status" value="1"/>
</dbReference>
<dbReference type="PRINTS" id="PR00260">
    <property type="entry name" value="CHEMTRNSDUCR"/>
</dbReference>
<dbReference type="InterPro" id="IPR004089">
    <property type="entry name" value="MCPsignal_dom"/>
</dbReference>
<evidence type="ECO:0000259" key="7">
    <source>
        <dbReference type="PROSITE" id="PS50111"/>
    </source>
</evidence>
<evidence type="ECO:0000256" key="6">
    <source>
        <dbReference type="SAM" id="Phobius"/>
    </source>
</evidence>
<evidence type="ECO:0000256" key="5">
    <source>
        <dbReference type="SAM" id="MobiDB-lite"/>
    </source>
</evidence>
<dbReference type="CDD" id="cd06225">
    <property type="entry name" value="HAMP"/>
    <property type="match status" value="1"/>
</dbReference>
<dbReference type="Pfam" id="PF12729">
    <property type="entry name" value="4HB_MCP_1"/>
    <property type="match status" value="1"/>
</dbReference>
<evidence type="ECO:0000256" key="4">
    <source>
        <dbReference type="SAM" id="Coils"/>
    </source>
</evidence>
<evidence type="ECO:0000256" key="3">
    <source>
        <dbReference type="PROSITE-ProRule" id="PRU00284"/>
    </source>
</evidence>
<feature type="transmembrane region" description="Helical" evidence="6">
    <location>
        <begin position="188"/>
        <end position="210"/>
    </location>
</feature>
<proteinExistence type="inferred from homology"/>
<keyword evidence="4" id="KW-0175">Coiled coil</keyword>
<evidence type="ECO:0000256" key="2">
    <source>
        <dbReference type="ARBA" id="ARBA00029447"/>
    </source>
</evidence>
<keyword evidence="6" id="KW-1133">Transmembrane helix</keyword>
<dbReference type="Pfam" id="PF00672">
    <property type="entry name" value="HAMP"/>
    <property type="match status" value="1"/>
</dbReference>
<name>A0ABW2UQQ0_9RHOB</name>
<feature type="coiled-coil region" evidence="4">
    <location>
        <begin position="451"/>
        <end position="496"/>
    </location>
</feature>
<protein>
    <submittedName>
        <fullName evidence="9">Methyl-accepting chemotaxis protein</fullName>
    </submittedName>
</protein>
<evidence type="ECO:0000256" key="1">
    <source>
        <dbReference type="ARBA" id="ARBA00022500"/>
    </source>
</evidence>
<keyword evidence="3" id="KW-0807">Transducer</keyword>
<comment type="similarity">
    <text evidence="2">Belongs to the methyl-accepting chemotaxis (MCP) protein family.</text>
</comment>
<accession>A0ABW2UQQ0</accession>
<feature type="region of interest" description="Disordered" evidence="5">
    <location>
        <begin position="497"/>
        <end position="566"/>
    </location>
</feature>
<dbReference type="EMBL" id="JBHTFQ010000011">
    <property type="protein sequence ID" value="MFC7705850.1"/>
    <property type="molecule type" value="Genomic_DNA"/>
</dbReference>